<feature type="compositionally biased region" description="Polar residues" evidence="1">
    <location>
        <begin position="29"/>
        <end position="43"/>
    </location>
</feature>
<sequence>MEQIPCAYALDPGSWAHAAEYVIQEARHGQNSASSVGPPSISHSPRPGVTPAHEGQLCAGGPSPHSLDWRMPGGGWGGKTEDDI</sequence>
<keyword evidence="3" id="KW-1185">Reference proteome</keyword>
<dbReference type="Proteomes" id="UP001497482">
    <property type="component" value="Chromosome 10"/>
</dbReference>
<reference evidence="2 3" key="1">
    <citation type="submission" date="2024-04" db="EMBL/GenBank/DDBJ databases">
        <authorList>
            <person name="Waldvogel A.-M."/>
            <person name="Schoenle A."/>
        </authorList>
    </citation>
    <scope>NUCLEOTIDE SEQUENCE [LARGE SCALE GENOMIC DNA]</scope>
</reference>
<evidence type="ECO:0000313" key="2">
    <source>
        <dbReference type="EMBL" id="CAL1570200.1"/>
    </source>
</evidence>
<evidence type="ECO:0000256" key="1">
    <source>
        <dbReference type="SAM" id="MobiDB-lite"/>
    </source>
</evidence>
<proteinExistence type="predicted"/>
<evidence type="ECO:0000313" key="3">
    <source>
        <dbReference type="Proteomes" id="UP001497482"/>
    </source>
</evidence>
<protein>
    <submittedName>
        <fullName evidence="2">Uncharacterized protein</fullName>
    </submittedName>
</protein>
<gene>
    <name evidence="2" type="ORF">KC01_LOCUS2533</name>
</gene>
<dbReference type="AlphaFoldDB" id="A0AAV2IYS7"/>
<organism evidence="2 3">
    <name type="scientific">Knipowitschia caucasica</name>
    <name type="common">Caucasian dwarf goby</name>
    <name type="synonym">Pomatoschistus caucasicus</name>
    <dbReference type="NCBI Taxonomy" id="637954"/>
    <lineage>
        <taxon>Eukaryota</taxon>
        <taxon>Metazoa</taxon>
        <taxon>Chordata</taxon>
        <taxon>Craniata</taxon>
        <taxon>Vertebrata</taxon>
        <taxon>Euteleostomi</taxon>
        <taxon>Actinopterygii</taxon>
        <taxon>Neopterygii</taxon>
        <taxon>Teleostei</taxon>
        <taxon>Neoteleostei</taxon>
        <taxon>Acanthomorphata</taxon>
        <taxon>Gobiaria</taxon>
        <taxon>Gobiiformes</taxon>
        <taxon>Gobioidei</taxon>
        <taxon>Gobiidae</taxon>
        <taxon>Gobiinae</taxon>
        <taxon>Knipowitschia</taxon>
    </lineage>
</organism>
<name>A0AAV2IYS7_KNICA</name>
<feature type="region of interest" description="Disordered" evidence="1">
    <location>
        <begin position="28"/>
        <end position="84"/>
    </location>
</feature>
<dbReference type="EMBL" id="OZ035832">
    <property type="protein sequence ID" value="CAL1570200.1"/>
    <property type="molecule type" value="Genomic_DNA"/>
</dbReference>
<accession>A0AAV2IYS7</accession>